<evidence type="ECO:0000256" key="3">
    <source>
        <dbReference type="ARBA" id="ARBA00022695"/>
    </source>
</evidence>
<evidence type="ECO:0000256" key="8">
    <source>
        <dbReference type="ARBA" id="ARBA00022918"/>
    </source>
</evidence>
<keyword evidence="8 10" id="KW-0695">RNA-directed DNA polymerase</keyword>
<dbReference type="PANTHER" id="PTHR33064:SF37">
    <property type="entry name" value="RIBONUCLEASE H"/>
    <property type="match status" value="1"/>
</dbReference>
<dbReference type="GO" id="GO:0003964">
    <property type="term" value="F:RNA-directed DNA polymerase activity"/>
    <property type="evidence" value="ECO:0007669"/>
    <property type="project" value="UniProtKB-KW"/>
</dbReference>
<dbReference type="GO" id="GO:0004519">
    <property type="term" value="F:endonuclease activity"/>
    <property type="evidence" value="ECO:0007669"/>
    <property type="project" value="UniProtKB-KW"/>
</dbReference>
<dbReference type="Gene3D" id="3.30.420.10">
    <property type="entry name" value="Ribonuclease H-like superfamily/Ribonuclease H"/>
    <property type="match status" value="1"/>
</dbReference>
<evidence type="ECO:0000313" key="10">
    <source>
        <dbReference type="EMBL" id="POM62380.1"/>
    </source>
</evidence>
<feature type="domain" description="Reverse transcriptase" evidence="9">
    <location>
        <begin position="236"/>
        <end position="442"/>
    </location>
</feature>
<comment type="caution">
    <text evidence="10">The sequence shown here is derived from an EMBL/GenBank/DDBJ whole genome shotgun (WGS) entry which is preliminary data.</text>
</comment>
<evidence type="ECO:0000256" key="1">
    <source>
        <dbReference type="ARBA" id="ARBA00022670"/>
    </source>
</evidence>
<dbReference type="OrthoDB" id="124389at2759"/>
<evidence type="ECO:0000256" key="5">
    <source>
        <dbReference type="ARBA" id="ARBA00022750"/>
    </source>
</evidence>
<dbReference type="Proteomes" id="UP000237271">
    <property type="component" value="Unassembled WGS sequence"/>
</dbReference>
<dbReference type="SUPFAM" id="SSF56672">
    <property type="entry name" value="DNA/RNA polymerases"/>
    <property type="match status" value="1"/>
</dbReference>
<dbReference type="InterPro" id="IPR036397">
    <property type="entry name" value="RNaseH_sf"/>
</dbReference>
<name>A0A2P4XA04_9STRA</name>
<keyword evidence="11" id="KW-1185">Reference proteome</keyword>
<accession>A0A2P4XA04</accession>
<evidence type="ECO:0000256" key="6">
    <source>
        <dbReference type="ARBA" id="ARBA00022759"/>
    </source>
</evidence>
<organism evidence="10 11">
    <name type="scientific">Phytophthora palmivora</name>
    <dbReference type="NCBI Taxonomy" id="4796"/>
    <lineage>
        <taxon>Eukaryota</taxon>
        <taxon>Sar</taxon>
        <taxon>Stramenopiles</taxon>
        <taxon>Oomycota</taxon>
        <taxon>Peronosporomycetes</taxon>
        <taxon>Peronosporales</taxon>
        <taxon>Peronosporaceae</taxon>
        <taxon>Phytophthora</taxon>
    </lineage>
</organism>
<dbReference type="InterPro" id="IPR043128">
    <property type="entry name" value="Rev_trsase/Diguanyl_cyclase"/>
</dbReference>
<evidence type="ECO:0000256" key="2">
    <source>
        <dbReference type="ARBA" id="ARBA00022679"/>
    </source>
</evidence>
<dbReference type="CDD" id="cd01647">
    <property type="entry name" value="RT_LTR"/>
    <property type="match status" value="1"/>
</dbReference>
<evidence type="ECO:0000256" key="4">
    <source>
        <dbReference type="ARBA" id="ARBA00022722"/>
    </source>
</evidence>
<keyword evidence="1" id="KW-0645">Protease</keyword>
<dbReference type="InterPro" id="IPR043502">
    <property type="entry name" value="DNA/RNA_pol_sf"/>
</dbReference>
<dbReference type="GO" id="GO:0004190">
    <property type="term" value="F:aspartic-type endopeptidase activity"/>
    <property type="evidence" value="ECO:0007669"/>
    <property type="project" value="UniProtKB-KW"/>
</dbReference>
<dbReference type="EMBL" id="NCKW01015587">
    <property type="protein sequence ID" value="POM62380.1"/>
    <property type="molecule type" value="Genomic_DNA"/>
</dbReference>
<evidence type="ECO:0000313" key="11">
    <source>
        <dbReference type="Proteomes" id="UP000237271"/>
    </source>
</evidence>
<dbReference type="Pfam" id="PF00078">
    <property type="entry name" value="RVT_1"/>
    <property type="match status" value="1"/>
</dbReference>
<keyword evidence="6" id="KW-0255">Endonuclease</keyword>
<dbReference type="InterPro" id="IPR051320">
    <property type="entry name" value="Viral_Replic_Matur_Polypro"/>
</dbReference>
<sequence>MRYLQVTNVSDRALTLHEGSRVAMWLSGDRIPRIPGYVSVGSRRYAEWQNLAYQARTDEISEVDINEQIIEPAARVCNTDRNITAAGVVKIVKIVEDEDVILPSGKCIPDPGKIDPVNSNDTHTKIEMNIGDGRRSLRCGRSNGCATRSNHDHEEVNIEYLQVGDTKINTQEEIERLVQIIRKRKHLLIGKGMVLPPAAKGVVCDIDVGNAKPQRFRKMAIQFREKLFQLIKRLLSARIIRHSTSPWASPIVVIIKKNGIDIRVVPAGQLRVCLENSETHRHTLINNFLDDLDKVLWYCSLNMVSDFWVVPMPDRARAISAFITPFGPSEWNRMPFGLKTPPQIYQILLDNALYGLQKVTQDQDRPDRSDVFETGEPDLEKNASVLGRRSYIDDILVTGRSWDALCEKVKKLLDTCDEWNLFISVAKSFWGRQKVDYLGHRVSADDTSKRFVSFTRTTVPTNPRSMQSFNYYSRFIEDFAIYASVLYELREADFYEIARKIKSTGDDEGVVAEEDGRWTEAKAVFPTLKNKIVNAPILQHFDVDRQPVVVVYASKWAIPAALMQEHDGVYKPVIFTSRTLKPNEINYGMVDKEVLALLRILNICYTQLATRSIKVLTRHSTLAWLLHSSGLQGRLGRWAALLSSWTLEIVKCTRGEDEILGVIAASITPRREVDSILISIAPRKQPRQVISMPPPTVEPGERLLVVSFDGSARVNRSGGACSGIVWSLPEWTVISAASEYKLDLTVNEAEYHGLLLCLDLLSDMDRGRLIICGD</sequence>
<keyword evidence="3" id="KW-0548">Nucleotidyltransferase</keyword>
<dbReference type="Gene3D" id="3.10.10.10">
    <property type="entry name" value="HIV Type 1 Reverse Transcriptase, subunit A, domain 1"/>
    <property type="match status" value="1"/>
</dbReference>
<proteinExistence type="predicted"/>
<keyword evidence="7" id="KW-0378">Hydrolase</keyword>
<evidence type="ECO:0000256" key="7">
    <source>
        <dbReference type="ARBA" id="ARBA00022801"/>
    </source>
</evidence>
<dbReference type="GO" id="GO:0003676">
    <property type="term" value="F:nucleic acid binding"/>
    <property type="evidence" value="ECO:0007669"/>
    <property type="project" value="InterPro"/>
</dbReference>
<dbReference type="AlphaFoldDB" id="A0A2P4XA04"/>
<protein>
    <submittedName>
        <fullName evidence="10">Reverse transcriptase</fullName>
    </submittedName>
</protein>
<dbReference type="PANTHER" id="PTHR33064">
    <property type="entry name" value="POL PROTEIN"/>
    <property type="match status" value="1"/>
</dbReference>
<dbReference type="GO" id="GO:0006508">
    <property type="term" value="P:proteolysis"/>
    <property type="evidence" value="ECO:0007669"/>
    <property type="project" value="UniProtKB-KW"/>
</dbReference>
<dbReference type="InterPro" id="IPR000477">
    <property type="entry name" value="RT_dom"/>
</dbReference>
<dbReference type="Gene3D" id="3.30.70.270">
    <property type="match status" value="2"/>
</dbReference>
<dbReference type="InterPro" id="IPR041373">
    <property type="entry name" value="RT_RNaseH"/>
</dbReference>
<keyword evidence="5" id="KW-0064">Aspartyl protease</keyword>
<dbReference type="PROSITE" id="PS50878">
    <property type="entry name" value="RT_POL"/>
    <property type="match status" value="1"/>
</dbReference>
<evidence type="ECO:0000259" key="9">
    <source>
        <dbReference type="PROSITE" id="PS50878"/>
    </source>
</evidence>
<reference evidence="10 11" key="1">
    <citation type="journal article" date="2017" name="Genome Biol. Evol.">
        <title>Phytophthora megakarya and P. palmivora, closely related causal agents of cacao black pod rot, underwent increases in genome sizes and gene numbers by different mechanisms.</title>
        <authorList>
            <person name="Ali S.S."/>
            <person name="Shao J."/>
            <person name="Lary D.J."/>
            <person name="Kronmiller B."/>
            <person name="Shen D."/>
            <person name="Strem M.D."/>
            <person name="Amoako-Attah I."/>
            <person name="Akrofi A.Y."/>
            <person name="Begoude B.A."/>
            <person name="Ten Hoopen G.M."/>
            <person name="Coulibaly K."/>
            <person name="Kebe B.I."/>
            <person name="Melnick R.L."/>
            <person name="Guiltinan M.J."/>
            <person name="Tyler B.M."/>
            <person name="Meinhardt L.W."/>
            <person name="Bailey B.A."/>
        </authorList>
    </citation>
    <scope>NUCLEOTIDE SEQUENCE [LARGE SCALE GENOMIC DNA]</scope>
    <source>
        <strain evidence="11">sbr112.9</strain>
    </source>
</reference>
<keyword evidence="2" id="KW-0808">Transferase</keyword>
<gene>
    <name evidence="10" type="ORF">PHPALM_28471</name>
</gene>
<dbReference type="Pfam" id="PF17917">
    <property type="entry name" value="RT_RNaseH"/>
    <property type="match status" value="1"/>
</dbReference>
<keyword evidence="4" id="KW-0540">Nuclease</keyword>